<protein>
    <recommendedName>
        <fullName evidence="4">Phosphatidylglycerol lysyltransferase</fullName>
        <ecNumber evidence="3">2.3.2.3</ecNumber>
    </recommendedName>
    <alternativeName>
        <fullName evidence="12">Lysylphosphatidylglycerol synthase</fullName>
    </alternativeName>
</protein>
<evidence type="ECO:0000256" key="6">
    <source>
        <dbReference type="ARBA" id="ARBA00022679"/>
    </source>
</evidence>
<feature type="transmembrane region" description="Helical" evidence="14">
    <location>
        <begin position="105"/>
        <end position="124"/>
    </location>
</feature>
<dbReference type="InterPro" id="IPR051211">
    <property type="entry name" value="PG_lysyltransferase"/>
</dbReference>
<keyword evidence="9" id="KW-0443">Lipid metabolism</keyword>
<keyword evidence="10 14" id="KW-0472">Membrane</keyword>
<dbReference type="InterPro" id="IPR022791">
    <property type="entry name" value="L-PG_synthase/AglD"/>
</dbReference>
<dbReference type="GO" id="GO:0050071">
    <property type="term" value="F:phosphatidylglycerol lysyltransferase activity"/>
    <property type="evidence" value="ECO:0007669"/>
    <property type="project" value="UniProtKB-EC"/>
</dbReference>
<evidence type="ECO:0000256" key="1">
    <source>
        <dbReference type="ARBA" id="ARBA00004651"/>
    </source>
</evidence>
<feature type="transmembrane region" description="Helical" evidence="14">
    <location>
        <begin position="332"/>
        <end position="353"/>
    </location>
</feature>
<dbReference type="Pfam" id="PF09924">
    <property type="entry name" value="LPG_synthase_C"/>
    <property type="match status" value="1"/>
</dbReference>
<evidence type="ECO:0000313" key="17">
    <source>
        <dbReference type="Proteomes" id="UP001254759"/>
    </source>
</evidence>
<keyword evidence="11" id="KW-0046">Antibiotic resistance</keyword>
<feature type="transmembrane region" description="Helical" evidence="14">
    <location>
        <begin position="176"/>
        <end position="198"/>
    </location>
</feature>
<dbReference type="PANTHER" id="PTHR34697">
    <property type="entry name" value="PHOSPHATIDYLGLYCEROL LYSYLTRANSFERASE"/>
    <property type="match status" value="1"/>
</dbReference>
<evidence type="ECO:0000256" key="13">
    <source>
        <dbReference type="ARBA" id="ARBA00047540"/>
    </source>
</evidence>
<feature type="transmembrane region" description="Helical" evidence="14">
    <location>
        <begin position="424"/>
        <end position="441"/>
    </location>
</feature>
<feature type="transmembrane region" description="Helical" evidence="14">
    <location>
        <begin position="373"/>
        <end position="394"/>
    </location>
</feature>
<reference evidence="16 17" key="1">
    <citation type="submission" date="2023-07" db="EMBL/GenBank/DDBJ databases">
        <title>Sorghum-associated microbial communities from plants grown in Nebraska, USA.</title>
        <authorList>
            <person name="Schachtman D."/>
        </authorList>
    </citation>
    <scope>NUCLEOTIDE SEQUENCE [LARGE SCALE GENOMIC DNA]</scope>
    <source>
        <strain evidence="16 17">BE107</strain>
    </source>
</reference>
<dbReference type="SUPFAM" id="SSF55729">
    <property type="entry name" value="Acyl-CoA N-acyltransferases (Nat)"/>
    <property type="match status" value="1"/>
</dbReference>
<feature type="transmembrane region" description="Helical" evidence="14">
    <location>
        <begin position="461"/>
        <end position="481"/>
    </location>
</feature>
<evidence type="ECO:0000259" key="15">
    <source>
        <dbReference type="Pfam" id="PF09924"/>
    </source>
</evidence>
<comment type="similarity">
    <text evidence="2">Belongs to the LPG synthase family.</text>
</comment>
<dbReference type="InterPro" id="IPR016181">
    <property type="entry name" value="Acyl_CoA_acyltransferase"/>
</dbReference>
<evidence type="ECO:0000313" key="16">
    <source>
        <dbReference type="EMBL" id="MDR6839786.1"/>
    </source>
</evidence>
<keyword evidence="7 14" id="KW-0812">Transmembrane</keyword>
<organism evidence="16 17">
    <name type="scientific">Pseudoxanthomonas sacheonensis</name>
    <dbReference type="NCBI Taxonomy" id="443615"/>
    <lineage>
        <taxon>Bacteria</taxon>
        <taxon>Pseudomonadati</taxon>
        <taxon>Pseudomonadota</taxon>
        <taxon>Gammaproteobacteria</taxon>
        <taxon>Lysobacterales</taxon>
        <taxon>Lysobacteraceae</taxon>
        <taxon>Pseudoxanthomonas</taxon>
    </lineage>
</organism>
<dbReference type="InterPro" id="IPR024320">
    <property type="entry name" value="LPG_synthase_C"/>
</dbReference>
<evidence type="ECO:0000256" key="2">
    <source>
        <dbReference type="ARBA" id="ARBA00008627"/>
    </source>
</evidence>
<evidence type="ECO:0000256" key="14">
    <source>
        <dbReference type="SAM" id="Phobius"/>
    </source>
</evidence>
<keyword evidence="6 16" id="KW-0808">Transferase</keyword>
<proteinExistence type="inferred from homology"/>
<feature type="transmembrane region" description="Helical" evidence="14">
    <location>
        <begin position="247"/>
        <end position="265"/>
    </location>
</feature>
<evidence type="ECO:0000256" key="12">
    <source>
        <dbReference type="ARBA" id="ARBA00031899"/>
    </source>
</evidence>
<accession>A0ABU1RLY6</accession>
<dbReference type="RefSeq" id="WP_310089594.1">
    <property type="nucleotide sequence ID" value="NZ_JAVDTT010000001.1"/>
</dbReference>
<dbReference type="PANTHER" id="PTHR34697:SF2">
    <property type="entry name" value="PHOSPHATIDYLGLYCEROL LYSYLTRANSFERASE"/>
    <property type="match status" value="1"/>
</dbReference>
<keyword evidence="5" id="KW-1003">Cell membrane</keyword>
<dbReference type="EC" id="2.3.2.3" evidence="3"/>
<dbReference type="EMBL" id="JAVDTT010000001">
    <property type="protein sequence ID" value="MDR6839786.1"/>
    <property type="molecule type" value="Genomic_DNA"/>
</dbReference>
<keyword evidence="8 14" id="KW-1133">Transmembrane helix</keyword>
<keyword evidence="16" id="KW-0012">Acyltransferase</keyword>
<dbReference type="NCBIfam" id="NF033480">
    <property type="entry name" value="bifunc_MprF"/>
    <property type="match status" value="1"/>
</dbReference>
<comment type="subcellular location">
    <subcellularLocation>
        <location evidence="1">Cell membrane</location>
        <topology evidence="1">Multi-pass membrane protein</topology>
    </subcellularLocation>
</comment>
<evidence type="ECO:0000256" key="10">
    <source>
        <dbReference type="ARBA" id="ARBA00023136"/>
    </source>
</evidence>
<comment type="catalytic activity">
    <reaction evidence="13">
        <text>L-lysyl-tRNA(Lys) + a 1,2-diacyl-sn-glycero-3-phospho-(1'-sn-glycerol) = a 1,2-diacyl-sn-glycero-3-phospho-1'-(3'-O-L-lysyl)-sn-glycerol + tRNA(Lys)</text>
        <dbReference type="Rhea" id="RHEA:10668"/>
        <dbReference type="Rhea" id="RHEA-COMP:9696"/>
        <dbReference type="Rhea" id="RHEA-COMP:9697"/>
        <dbReference type="ChEBI" id="CHEBI:64716"/>
        <dbReference type="ChEBI" id="CHEBI:75792"/>
        <dbReference type="ChEBI" id="CHEBI:78442"/>
        <dbReference type="ChEBI" id="CHEBI:78529"/>
        <dbReference type="EC" id="2.3.2.3"/>
    </reaction>
</comment>
<dbReference type="Proteomes" id="UP001254759">
    <property type="component" value="Unassembled WGS sequence"/>
</dbReference>
<evidence type="ECO:0000256" key="8">
    <source>
        <dbReference type="ARBA" id="ARBA00022989"/>
    </source>
</evidence>
<evidence type="ECO:0000256" key="7">
    <source>
        <dbReference type="ARBA" id="ARBA00022692"/>
    </source>
</evidence>
<comment type="caution">
    <text evidence="16">The sequence shown here is derived from an EMBL/GenBank/DDBJ whole genome shotgun (WGS) entry which is preliminary data.</text>
</comment>
<feature type="domain" description="Phosphatidylglycerol lysyltransferase C-terminal" evidence="15">
    <location>
        <begin position="545"/>
        <end position="833"/>
    </location>
</feature>
<gene>
    <name evidence="16" type="ORF">J2W94_000050</name>
</gene>
<keyword evidence="17" id="KW-1185">Reference proteome</keyword>
<evidence type="ECO:0000256" key="9">
    <source>
        <dbReference type="ARBA" id="ARBA00023098"/>
    </source>
</evidence>
<evidence type="ECO:0000256" key="4">
    <source>
        <dbReference type="ARBA" id="ARBA00021546"/>
    </source>
</evidence>
<feature type="transmembrane region" description="Helical" evidence="14">
    <location>
        <begin position="301"/>
        <end position="320"/>
    </location>
</feature>
<dbReference type="Pfam" id="PF03706">
    <property type="entry name" value="LPG_synthase_TM"/>
    <property type="match status" value="1"/>
</dbReference>
<feature type="transmembrane region" description="Helical" evidence="14">
    <location>
        <begin position="144"/>
        <end position="164"/>
    </location>
</feature>
<feature type="transmembrane region" description="Helical" evidence="14">
    <location>
        <begin position="219"/>
        <end position="241"/>
    </location>
</feature>
<feature type="transmembrane region" description="Helical" evidence="14">
    <location>
        <begin position="25"/>
        <end position="46"/>
    </location>
</feature>
<name>A0ABU1RLY6_9GAMM</name>
<sequence>MSRRQRTIDFKTTSWLPLLQRGRPWLLAAGVIALAGLLAFAFKGLWQEISYDQVVAAVRGVDPGDLTLALLATAVSYLALSGYDHSSLRYVGASVPYRVVAQTSFIAYALTNTIGLGVFTGGAVRMRLYGAAGVEAGLISRAIAFNAVAFGLGVGTVGALGLLWDAQALAPLVHVPAWLLSTGAWLVLAVIGALLVWCRDGRERRLFGRLPLRLPRASLALRQLLWSVLDILAAGAVLWVLLPDGAVGFPVFIGFYAAALVLGVISHVPGGLGVFEAVMLVALGGRVPSEALAGALVLYRLVYYVLPLALAMLLMMLHELRSGIVAPLTRAVSSLAPLLLAAYTLVVAVVVLVSGVTPATEEATELLALHVPLPLVEASHFLSSVAGLALLFVARGMLSRLDAAWWAGLGLAGMTLLMALPKGIAVSEAALLVSLVTALALSRKQFTRKASLLSVPFTGGWLLAVAAIFAALIALLFFAYQDVDYTHELWWQFEFNGHAPRSLRALIGIALLALVLAVRQLLRPVSSALEPPDAAALARADLIVRQQDNADGFLAMTGDKQFLFSESGEAMVMFGRQRRSWIGLFDPLGPENEQAELVWRFVERAREAGGRACFYQVRPQSLSMYLDAGLRLFKLGEYAYVPLADFSLEGKRRSNLRYSIKRAVREGAGFEMVPAEAVPAILEELRAVSDAWLAEHRAAEKRFSVGAFIDDYVLRQPVAVVRHEGRLVAFATLLTTDTKAEATVDLMRHLPAMPYGTMDFLFSELMLHLRGLGFQRFGLGMAPLSGMAKHSLAPFWHRGGRLLFAHGENFYNFRGLRAFKEKFDPQWEARYLASPGGAAPLLLLADIAALISGGLKGVIAK</sequence>
<feature type="transmembrane region" description="Helical" evidence="14">
    <location>
        <begin position="501"/>
        <end position="518"/>
    </location>
</feature>
<evidence type="ECO:0000256" key="3">
    <source>
        <dbReference type="ARBA" id="ARBA00012014"/>
    </source>
</evidence>
<evidence type="ECO:0000256" key="5">
    <source>
        <dbReference type="ARBA" id="ARBA00022475"/>
    </source>
</evidence>
<evidence type="ECO:0000256" key="11">
    <source>
        <dbReference type="ARBA" id="ARBA00023251"/>
    </source>
</evidence>
<feature type="transmembrane region" description="Helical" evidence="14">
    <location>
        <begin position="401"/>
        <end position="418"/>
    </location>
</feature>